<evidence type="ECO:0000256" key="2">
    <source>
        <dbReference type="ARBA" id="ARBA00022723"/>
    </source>
</evidence>
<dbReference type="InterPro" id="IPR058240">
    <property type="entry name" value="rSAM_sf"/>
</dbReference>
<dbReference type="KEGG" id="rci:RRC443"/>
<dbReference type="InterPro" id="IPR013785">
    <property type="entry name" value="Aldolase_TIM"/>
</dbReference>
<dbReference type="RefSeq" id="WP_012034446.1">
    <property type="nucleotide sequence ID" value="NC_009464.1"/>
</dbReference>
<keyword evidence="4" id="KW-0411">Iron-sulfur</keyword>
<reference evidence="7 8" key="1">
    <citation type="journal article" date="2006" name="Science">
        <title>Genome of rice cluster I archaea -- the key methane producers in the rice rhizosphere.</title>
        <authorList>
            <person name="Erkel C."/>
            <person name="Kube M."/>
            <person name="Reinhardt R."/>
            <person name="Liesack W."/>
        </authorList>
    </citation>
    <scope>NUCLEOTIDE SEQUENCE [LARGE SCALE GENOMIC DNA]</scope>
    <source>
        <strain evidence="8">DSM 22066 / NBRC 105507 / MRE50</strain>
    </source>
</reference>
<dbReference type="CDD" id="cd01335">
    <property type="entry name" value="Radical_SAM"/>
    <property type="match status" value="1"/>
</dbReference>
<dbReference type="GO" id="GO:0046872">
    <property type="term" value="F:metal ion binding"/>
    <property type="evidence" value="ECO:0007669"/>
    <property type="project" value="UniProtKB-KW"/>
</dbReference>
<evidence type="ECO:0000313" key="7">
    <source>
        <dbReference type="EMBL" id="CAJ38146.1"/>
    </source>
</evidence>
<dbReference type="eggNOG" id="arCOG00932">
    <property type="taxonomic scope" value="Archaea"/>
</dbReference>
<dbReference type="SUPFAM" id="SSF102114">
    <property type="entry name" value="Radical SAM enzymes"/>
    <property type="match status" value="1"/>
</dbReference>
<keyword evidence="2" id="KW-0479">Metal-binding</keyword>
<dbReference type="STRING" id="351160.RRC443"/>
<feature type="domain" description="DUF8061" evidence="6">
    <location>
        <begin position="279"/>
        <end position="353"/>
    </location>
</feature>
<name>Q0W0E7_METAR</name>
<dbReference type="SFLD" id="SFLDG01108">
    <property type="entry name" value="Uncharacterised_Radical_SAM_Su"/>
    <property type="match status" value="1"/>
</dbReference>
<dbReference type="InterPro" id="IPR007197">
    <property type="entry name" value="rSAM"/>
</dbReference>
<evidence type="ECO:0000256" key="3">
    <source>
        <dbReference type="ARBA" id="ARBA00023004"/>
    </source>
</evidence>
<accession>Q0W0E7</accession>
<dbReference type="SFLD" id="SFLDS00029">
    <property type="entry name" value="Radical_SAM"/>
    <property type="match status" value="1"/>
</dbReference>
<sequence>MVADIGRQPVKDDTGSMYYSLCDGCRLCHQGAKMVLFITGVCGRDCYYCPISSERKNVDSTYANERMVESDQDVLEEARGMDALGTGITGGEPLARLERTLYYIRLLKAEFGQEHHIHLYTCTAPSRDVLMQLKDAGLDELRMHPPRELWDHFYGSKYHDSLKQAIELGMSAGIEIPAIAKVPEIERAIVKAGAFLNLNELEFSDTNSQAMKQRNYRLRDAVSNAVQGSETLAHEIVLNSSANIRYCSSRFKDAIQLRQRLKRTASRIAREFDEITDDGTIVYGEIRGDLAKARTVIQTLGVPQEMYACIDKERIELAWWILDDIAEELAGFEKSIVERYPLKDGLVVERIPL</sequence>
<dbReference type="GO" id="GO:0003824">
    <property type="term" value="F:catalytic activity"/>
    <property type="evidence" value="ECO:0007669"/>
    <property type="project" value="InterPro"/>
</dbReference>
<dbReference type="PANTHER" id="PTHR43288:SF1">
    <property type="entry name" value="GLYCYL-RADICAL ENZYME ACTIVATING ENZYME MJ0021-RELATED"/>
    <property type="match status" value="1"/>
</dbReference>
<evidence type="ECO:0000256" key="1">
    <source>
        <dbReference type="ARBA" id="ARBA00022691"/>
    </source>
</evidence>
<dbReference type="InterPro" id="IPR058374">
    <property type="entry name" value="DUF8061"/>
</dbReference>
<proteinExistence type="predicted"/>
<dbReference type="Pfam" id="PF04055">
    <property type="entry name" value="Radical_SAM"/>
    <property type="match status" value="1"/>
</dbReference>
<keyword evidence="3" id="KW-0408">Iron</keyword>
<evidence type="ECO:0000256" key="4">
    <source>
        <dbReference type="ARBA" id="ARBA00023014"/>
    </source>
</evidence>
<dbReference type="Pfam" id="PF26257">
    <property type="entry name" value="DUF8061"/>
    <property type="match status" value="1"/>
</dbReference>
<keyword evidence="1" id="KW-0949">S-adenosyl-L-methionine</keyword>
<dbReference type="GeneID" id="5144384"/>
<dbReference type="Gene3D" id="3.20.20.70">
    <property type="entry name" value="Aldolase class I"/>
    <property type="match status" value="1"/>
</dbReference>
<dbReference type="Proteomes" id="UP000000663">
    <property type="component" value="Chromosome"/>
</dbReference>
<evidence type="ECO:0000313" key="8">
    <source>
        <dbReference type="Proteomes" id="UP000000663"/>
    </source>
</evidence>
<dbReference type="AlphaFoldDB" id="Q0W0E7"/>
<organism evidence="7 8">
    <name type="scientific">Methanocella arvoryzae (strain DSM 22066 / NBRC 105507 / MRE50)</name>
    <dbReference type="NCBI Taxonomy" id="351160"/>
    <lineage>
        <taxon>Archaea</taxon>
        <taxon>Methanobacteriati</taxon>
        <taxon>Methanobacteriota</taxon>
        <taxon>Stenosarchaea group</taxon>
        <taxon>Methanomicrobia</taxon>
        <taxon>Methanocellales</taxon>
        <taxon>Methanocellaceae</taxon>
        <taxon>Methanocella</taxon>
    </lineage>
</organism>
<dbReference type="EMBL" id="AM114193">
    <property type="protein sequence ID" value="CAJ38146.1"/>
    <property type="molecule type" value="Genomic_DNA"/>
</dbReference>
<dbReference type="PATRIC" id="fig|351160.9.peg.126"/>
<gene>
    <name evidence="7" type="ORF">RRC443</name>
</gene>
<dbReference type="InterPro" id="IPR040087">
    <property type="entry name" value="MJ0021-like"/>
</dbReference>
<feature type="domain" description="Radical SAM core" evidence="5">
    <location>
        <begin position="38"/>
        <end position="142"/>
    </location>
</feature>
<evidence type="ECO:0000259" key="6">
    <source>
        <dbReference type="Pfam" id="PF26257"/>
    </source>
</evidence>
<dbReference type="GO" id="GO:0051536">
    <property type="term" value="F:iron-sulfur cluster binding"/>
    <property type="evidence" value="ECO:0007669"/>
    <property type="project" value="UniProtKB-KW"/>
</dbReference>
<evidence type="ECO:0000259" key="5">
    <source>
        <dbReference type="Pfam" id="PF04055"/>
    </source>
</evidence>
<protein>
    <submittedName>
        <fullName evidence="7">Uncharacterized protein</fullName>
    </submittedName>
</protein>
<dbReference type="PANTHER" id="PTHR43288">
    <property type="entry name" value="BIOTIN SYNTHASE-RELATED PROTEIN, RADICAL SAM SUPERFAMILY"/>
    <property type="match status" value="1"/>
</dbReference>
<keyword evidence="8" id="KW-1185">Reference proteome</keyword>